<evidence type="ECO:0000313" key="2">
    <source>
        <dbReference type="Proteomes" id="UP001056120"/>
    </source>
</evidence>
<accession>A0ACB9GL88</accession>
<reference evidence="1 2" key="2">
    <citation type="journal article" date="2022" name="Mol. Ecol. Resour.">
        <title>The genomes of chicory, endive, great burdock and yacon provide insights into Asteraceae paleo-polyploidization history and plant inulin production.</title>
        <authorList>
            <person name="Fan W."/>
            <person name="Wang S."/>
            <person name="Wang H."/>
            <person name="Wang A."/>
            <person name="Jiang F."/>
            <person name="Liu H."/>
            <person name="Zhao H."/>
            <person name="Xu D."/>
            <person name="Zhang Y."/>
        </authorList>
    </citation>
    <scope>NUCLEOTIDE SEQUENCE [LARGE SCALE GENOMIC DNA]</scope>
    <source>
        <strain evidence="2">cv. Yunnan</strain>
        <tissue evidence="1">Leaves</tissue>
    </source>
</reference>
<proteinExistence type="predicted"/>
<keyword evidence="2" id="KW-1185">Reference proteome</keyword>
<dbReference type="EMBL" id="CM042031">
    <property type="protein sequence ID" value="KAI3784207.1"/>
    <property type="molecule type" value="Genomic_DNA"/>
</dbReference>
<comment type="caution">
    <text evidence="1">The sequence shown here is derived from an EMBL/GenBank/DDBJ whole genome shotgun (WGS) entry which is preliminary data.</text>
</comment>
<dbReference type="Proteomes" id="UP001056120">
    <property type="component" value="Linkage Group LG14"/>
</dbReference>
<organism evidence="1 2">
    <name type="scientific">Smallanthus sonchifolius</name>
    <dbReference type="NCBI Taxonomy" id="185202"/>
    <lineage>
        <taxon>Eukaryota</taxon>
        <taxon>Viridiplantae</taxon>
        <taxon>Streptophyta</taxon>
        <taxon>Embryophyta</taxon>
        <taxon>Tracheophyta</taxon>
        <taxon>Spermatophyta</taxon>
        <taxon>Magnoliopsida</taxon>
        <taxon>eudicotyledons</taxon>
        <taxon>Gunneridae</taxon>
        <taxon>Pentapetalae</taxon>
        <taxon>asterids</taxon>
        <taxon>campanulids</taxon>
        <taxon>Asterales</taxon>
        <taxon>Asteraceae</taxon>
        <taxon>Asteroideae</taxon>
        <taxon>Heliantheae alliance</taxon>
        <taxon>Millerieae</taxon>
        <taxon>Smallanthus</taxon>
    </lineage>
</organism>
<protein>
    <submittedName>
        <fullName evidence="1">Uncharacterized protein</fullName>
    </submittedName>
</protein>
<gene>
    <name evidence="1" type="ORF">L1987_43301</name>
</gene>
<name>A0ACB9GL88_9ASTR</name>
<reference evidence="2" key="1">
    <citation type="journal article" date="2022" name="Mol. Ecol. Resour.">
        <title>The genomes of chicory, endive, great burdock and yacon provide insights into Asteraceae palaeo-polyploidization history and plant inulin production.</title>
        <authorList>
            <person name="Fan W."/>
            <person name="Wang S."/>
            <person name="Wang H."/>
            <person name="Wang A."/>
            <person name="Jiang F."/>
            <person name="Liu H."/>
            <person name="Zhao H."/>
            <person name="Xu D."/>
            <person name="Zhang Y."/>
        </authorList>
    </citation>
    <scope>NUCLEOTIDE SEQUENCE [LARGE SCALE GENOMIC DNA]</scope>
    <source>
        <strain evidence="2">cv. Yunnan</strain>
    </source>
</reference>
<sequence>MCYLGHGIEVGLARFGGGKHMATSRRRKIKRLGVQNEDSSFSGKINETEGEIRCVTNDLALPLEDPERFFRHRLRQRTRIVTQTILADQPIEEDCTIMDFMRPTLARVGQIAKAISGGPQGALPSNTEVNPKPHVNVICLRSRRVCPEPEEEPVPTPVTPEKESSPISPNVASDISTKQAPNKNMPAEEAIKSAIPKVPYPGRLIKQKTEVGKFVFPADFVILHMEEDQGVPLILGWPFLATSYTIVDMSERLLTLRVGDEGLRFGVGQREKEDAFQSVEAIKSSLEYDFQRCKVKEYLAESDAIS</sequence>
<evidence type="ECO:0000313" key="1">
    <source>
        <dbReference type="EMBL" id="KAI3784207.1"/>
    </source>
</evidence>